<evidence type="ECO:0000256" key="3">
    <source>
        <dbReference type="SAM" id="SignalP"/>
    </source>
</evidence>
<keyword evidence="2" id="KW-0472">Membrane</keyword>
<feature type="compositionally biased region" description="Pro residues" evidence="1">
    <location>
        <begin position="107"/>
        <end position="116"/>
    </location>
</feature>
<dbReference type="Proteomes" id="UP000772434">
    <property type="component" value="Unassembled WGS sequence"/>
</dbReference>
<feature type="region of interest" description="Disordered" evidence="1">
    <location>
        <begin position="721"/>
        <end position="775"/>
    </location>
</feature>
<feature type="compositionally biased region" description="Acidic residues" evidence="1">
    <location>
        <begin position="296"/>
        <end position="308"/>
    </location>
</feature>
<feature type="compositionally biased region" description="Basic and acidic residues" evidence="1">
    <location>
        <begin position="672"/>
        <end position="695"/>
    </location>
</feature>
<accession>A0A9P5Q8W0</accession>
<dbReference type="AlphaFoldDB" id="A0A9P5Q8W0"/>
<sequence length="836" mass="90022">MFTFWCLLLSSYFFLFSLAKPLVAPQLGELAGREIHPRAPAAEVSMSSFAIFPLLAYSTLLAVFGFISVRIARWRKRRPAALELEDDGVELLPTNTSTLSPEFKDMPVPPPLPSPIPSHTRSRSFTNLQLVHAIPERERPKSPLQFGISSPGSRLKSKQRSHSVGAVSSPLSPTRRQPKSARRLVMSDPESDTETPHTFVSTPNTPFPPQAKFGTLVDLSVPPVPVSSPMNPTYQGMKSSAQVWTFDSPMYSHSHSSDVNLIDLHAPETGKDVNMGVNTKTEVKPEPISVPIPAETEADSESGYEQDLESGNSLNLGNGTEKEVDIGWEWGFDSVPSLSTRVFPRAQEEGESEEDLVDGSADSPLDPTAPAQLHPIPITASSSGSEAHLDLFELTVLDTGTSVIEAPASEDKLPPIYPDDTSLASDMISKVYISDADVPEVGLVVGPEARMEEGPDEEVYDNNDINDIYDRNDGNDGKEEEDSAASGEESPVVEVQAEGGVHPPAPESDIQAQDLVLTPPPSYELLADLLSPDIPVVDAACSSTVEVTKPKDSVEHQADGGEDILVHNGEEQEEERFPDPDLLPLPEVEIPVPAAPDTSIKEFPTPVQIPTPPASPPLQRRPLPRPLPAWSIRAADAPALGLPSSTMHLRNKPSWQDMRSGATDAMSGDDTNEPHEEMKISSPQTDEKAVDEHPKTFTSTLPGTFLVDVHPLSDRVEQLQEKTTVESLSKETGSPSSSDPQPATGTSGDADTDAGASSLPSASPPTSTAVIKPPRRRSPIDIALAMQLRPGLGLGADPAWMVRFLMAMFGWFVVLISGSAADGYGGTPYVGIRRSR</sequence>
<keyword evidence="3" id="KW-0732">Signal</keyword>
<evidence type="ECO:0000313" key="4">
    <source>
        <dbReference type="EMBL" id="KAF9076822.1"/>
    </source>
</evidence>
<feature type="region of interest" description="Disordered" evidence="1">
    <location>
        <begin position="134"/>
        <end position="206"/>
    </location>
</feature>
<gene>
    <name evidence="4" type="ORF">BDP27DRAFT_1357627</name>
</gene>
<evidence type="ECO:0000256" key="1">
    <source>
        <dbReference type="SAM" id="MobiDB-lite"/>
    </source>
</evidence>
<protein>
    <submittedName>
        <fullName evidence="4">Uncharacterized protein</fullName>
    </submittedName>
</protein>
<feature type="compositionally biased region" description="Polar residues" evidence="1">
    <location>
        <begin position="309"/>
        <end position="318"/>
    </location>
</feature>
<feature type="compositionally biased region" description="Low complexity" evidence="1">
    <location>
        <begin position="756"/>
        <end position="769"/>
    </location>
</feature>
<feature type="compositionally biased region" description="Pro residues" evidence="1">
    <location>
        <begin position="607"/>
        <end position="616"/>
    </location>
</feature>
<organism evidence="4 5">
    <name type="scientific">Rhodocollybia butyracea</name>
    <dbReference type="NCBI Taxonomy" id="206335"/>
    <lineage>
        <taxon>Eukaryota</taxon>
        <taxon>Fungi</taxon>
        <taxon>Dikarya</taxon>
        <taxon>Basidiomycota</taxon>
        <taxon>Agaricomycotina</taxon>
        <taxon>Agaricomycetes</taxon>
        <taxon>Agaricomycetidae</taxon>
        <taxon>Agaricales</taxon>
        <taxon>Marasmiineae</taxon>
        <taxon>Omphalotaceae</taxon>
        <taxon>Rhodocollybia</taxon>
    </lineage>
</organism>
<keyword evidence="2" id="KW-1133">Transmembrane helix</keyword>
<proteinExistence type="predicted"/>
<feature type="transmembrane region" description="Helical" evidence="2">
    <location>
        <begin position="49"/>
        <end position="69"/>
    </location>
</feature>
<feature type="signal peptide" evidence="3">
    <location>
        <begin position="1"/>
        <end position="19"/>
    </location>
</feature>
<evidence type="ECO:0000256" key="2">
    <source>
        <dbReference type="SAM" id="Phobius"/>
    </source>
</evidence>
<feature type="region of interest" description="Disordered" evidence="1">
    <location>
        <begin position="291"/>
        <end position="318"/>
    </location>
</feature>
<feature type="region of interest" description="Disordered" evidence="1">
    <location>
        <begin position="99"/>
        <end position="121"/>
    </location>
</feature>
<keyword evidence="2" id="KW-0812">Transmembrane</keyword>
<feature type="region of interest" description="Disordered" evidence="1">
    <location>
        <begin position="346"/>
        <end position="381"/>
    </location>
</feature>
<feature type="compositionally biased region" description="Polar residues" evidence="1">
    <location>
        <begin position="725"/>
        <end position="749"/>
    </location>
</feature>
<dbReference type="EMBL" id="JADNRY010000005">
    <property type="protein sequence ID" value="KAF9076822.1"/>
    <property type="molecule type" value="Genomic_DNA"/>
</dbReference>
<evidence type="ECO:0000313" key="5">
    <source>
        <dbReference type="Proteomes" id="UP000772434"/>
    </source>
</evidence>
<dbReference type="OrthoDB" id="2686083at2759"/>
<feature type="region of interest" description="Disordered" evidence="1">
    <location>
        <begin position="599"/>
        <end position="622"/>
    </location>
</feature>
<reference evidence="4" key="1">
    <citation type="submission" date="2020-11" db="EMBL/GenBank/DDBJ databases">
        <authorList>
            <consortium name="DOE Joint Genome Institute"/>
            <person name="Ahrendt S."/>
            <person name="Riley R."/>
            <person name="Andreopoulos W."/>
            <person name="Labutti K."/>
            <person name="Pangilinan J."/>
            <person name="Ruiz-Duenas F.J."/>
            <person name="Barrasa J.M."/>
            <person name="Sanchez-Garcia M."/>
            <person name="Camarero S."/>
            <person name="Miyauchi S."/>
            <person name="Serrano A."/>
            <person name="Linde D."/>
            <person name="Babiker R."/>
            <person name="Drula E."/>
            <person name="Ayuso-Fernandez I."/>
            <person name="Pacheco R."/>
            <person name="Padilla G."/>
            <person name="Ferreira P."/>
            <person name="Barriuso J."/>
            <person name="Kellner H."/>
            <person name="Castanera R."/>
            <person name="Alfaro M."/>
            <person name="Ramirez L."/>
            <person name="Pisabarro A.G."/>
            <person name="Kuo A."/>
            <person name="Tritt A."/>
            <person name="Lipzen A."/>
            <person name="He G."/>
            <person name="Yan M."/>
            <person name="Ng V."/>
            <person name="Cullen D."/>
            <person name="Martin F."/>
            <person name="Rosso M.-N."/>
            <person name="Henrissat B."/>
            <person name="Hibbett D."/>
            <person name="Martinez A.T."/>
            <person name="Grigoriev I.V."/>
        </authorList>
    </citation>
    <scope>NUCLEOTIDE SEQUENCE</scope>
    <source>
        <strain evidence="4">AH 40177</strain>
    </source>
</reference>
<feature type="chain" id="PRO_5040199912" evidence="3">
    <location>
        <begin position="20"/>
        <end position="836"/>
    </location>
</feature>
<keyword evidence="5" id="KW-1185">Reference proteome</keyword>
<comment type="caution">
    <text evidence="4">The sequence shown here is derived from an EMBL/GenBank/DDBJ whole genome shotgun (WGS) entry which is preliminary data.</text>
</comment>
<feature type="transmembrane region" description="Helical" evidence="2">
    <location>
        <begin position="800"/>
        <end position="821"/>
    </location>
</feature>
<feature type="region of interest" description="Disordered" evidence="1">
    <location>
        <begin position="446"/>
        <end position="508"/>
    </location>
</feature>
<feature type="region of interest" description="Disordered" evidence="1">
    <location>
        <begin position="643"/>
        <end position="702"/>
    </location>
</feature>
<feature type="compositionally biased region" description="Basic and acidic residues" evidence="1">
    <location>
        <begin position="468"/>
        <end position="477"/>
    </location>
</feature>
<name>A0A9P5Q8W0_9AGAR</name>